<dbReference type="Proteomes" id="UP000182413">
    <property type="component" value="Unassembled WGS sequence"/>
</dbReference>
<dbReference type="EMBL" id="JAWXXP010000001">
    <property type="protein sequence ID" value="MDX5993543.1"/>
    <property type="molecule type" value="Genomic_DNA"/>
</dbReference>
<dbReference type="SUPFAM" id="SSF53335">
    <property type="entry name" value="S-adenosyl-L-methionine-dependent methyltransferases"/>
    <property type="match status" value="1"/>
</dbReference>
<dbReference type="GO" id="GO:0032259">
    <property type="term" value="P:methylation"/>
    <property type="evidence" value="ECO:0007669"/>
    <property type="project" value="UniProtKB-KW"/>
</dbReference>
<evidence type="ECO:0000313" key="3">
    <source>
        <dbReference type="EMBL" id="SDF09373.1"/>
    </source>
</evidence>
<dbReference type="PANTHER" id="PTHR13369:SF0">
    <property type="entry name" value="GLUTATHIONE S-TRANSFERASE C-TERMINAL DOMAIN-CONTAINING PROTEIN"/>
    <property type="match status" value="1"/>
</dbReference>
<proteinExistence type="predicted"/>
<evidence type="ECO:0000259" key="1">
    <source>
        <dbReference type="Pfam" id="PF13679"/>
    </source>
</evidence>
<dbReference type="OrthoDB" id="5298194at2"/>
<evidence type="ECO:0000313" key="2">
    <source>
        <dbReference type="EMBL" id="MDX5993543.1"/>
    </source>
</evidence>
<keyword evidence="3" id="KW-0808">Transferase</keyword>
<dbReference type="GO" id="GO:0008168">
    <property type="term" value="F:methyltransferase activity"/>
    <property type="evidence" value="ECO:0007669"/>
    <property type="project" value="UniProtKB-KW"/>
</dbReference>
<reference evidence="3 4" key="1">
    <citation type="submission" date="2016-10" db="EMBL/GenBank/DDBJ databases">
        <authorList>
            <person name="de Groot N.N."/>
        </authorList>
    </citation>
    <scope>NUCLEOTIDE SEQUENCE [LARGE SCALE GENOMIC DNA]</scope>
    <source>
        <strain evidence="3 4">JCM 10630</strain>
    </source>
</reference>
<dbReference type="RefSeq" id="WP_074680234.1">
    <property type="nucleotide sequence ID" value="NZ_CBCSET010000012.1"/>
</dbReference>
<sequence length="404" mass="45617">MSEPILTSGDLLARFQALDSFLLQHQALWRPRPFHYLQLPWEAELAELATWLRSRSLEQAEASDNSPFALPAPAPFPDLARQAQTLSQLGEIPSLDSSPRAHTLSVDVPGRKLAQIRAFASHLPFRQHPTHWLDWCSGKGHLGRWLTQDDQRLTCLEYDPALIESGSALSKRLGLDAAHIQQDVLADDCNQRLTKEHTPVALHACGDLHVRLLQLASRKGCSQLAVAPCCYNRIAAMHYQPLSTAAQGSDLLLSRDDLGLPLSETVTAGARVRRQRDQSMAWRLAFDLLQRQLRGIDAYLPTPSLPSDWLSKPFAHFCHDLAALRDVPAPGEQDWPALEARGWQRLAEVRNLELLRNLFRRPLELWLLLDRALYLQEQGYSVKLGTFCEYRLSPRNLLLLAERV</sequence>
<keyword evidence="5" id="KW-1185">Reference proteome</keyword>
<name>A0A1G7I9V5_9GAMM</name>
<keyword evidence="3" id="KW-0489">Methyltransferase</keyword>
<dbReference type="AlphaFoldDB" id="A0A1G7I9V5"/>
<feature type="domain" description="Methyltransferase" evidence="1">
    <location>
        <begin position="121"/>
        <end position="235"/>
    </location>
</feature>
<evidence type="ECO:0000313" key="5">
    <source>
        <dbReference type="Proteomes" id="UP001278050"/>
    </source>
</evidence>
<protein>
    <submittedName>
        <fullName evidence="2 3">Methyltransferase</fullName>
    </submittedName>
</protein>
<evidence type="ECO:0000313" key="4">
    <source>
        <dbReference type="Proteomes" id="UP000182413"/>
    </source>
</evidence>
<gene>
    <name evidence="3" type="ORF">SAMN05216575_105297</name>
    <name evidence="2" type="ORF">SIM71_15855</name>
</gene>
<reference evidence="2 5" key="2">
    <citation type="submission" date="2023-11" db="EMBL/GenBank/DDBJ databases">
        <title>MicrobeMod: A computational toolkit for identifying prokaryotic methylation and restriction-modification with nanopore sequencing.</title>
        <authorList>
            <person name="Crits-Christoph A."/>
            <person name="Kang S.C."/>
            <person name="Lee H."/>
            <person name="Ostrov N."/>
        </authorList>
    </citation>
    <scope>NUCLEOTIDE SEQUENCE [LARGE SCALE GENOMIC DNA]</scope>
    <source>
        <strain evidence="2 5">ATCC BAA-571</strain>
    </source>
</reference>
<dbReference type="Pfam" id="PF13679">
    <property type="entry name" value="Methyltransf_32"/>
    <property type="match status" value="1"/>
</dbReference>
<accession>A0A1G7I9V5</accession>
<dbReference type="InterPro" id="IPR025714">
    <property type="entry name" value="Methyltranfer_dom"/>
</dbReference>
<dbReference type="EMBL" id="FNAE01000005">
    <property type="protein sequence ID" value="SDF09373.1"/>
    <property type="molecule type" value="Genomic_DNA"/>
</dbReference>
<dbReference type="InterPro" id="IPR029063">
    <property type="entry name" value="SAM-dependent_MTases_sf"/>
</dbReference>
<organism evidence="3 4">
    <name type="scientific">Ectopseudomonas alcaliphila</name>
    <dbReference type="NCBI Taxonomy" id="101564"/>
    <lineage>
        <taxon>Bacteria</taxon>
        <taxon>Pseudomonadati</taxon>
        <taxon>Pseudomonadota</taxon>
        <taxon>Gammaproteobacteria</taxon>
        <taxon>Pseudomonadales</taxon>
        <taxon>Pseudomonadaceae</taxon>
        <taxon>Ectopseudomonas</taxon>
    </lineage>
</organism>
<dbReference type="PANTHER" id="PTHR13369">
    <property type="match status" value="1"/>
</dbReference>
<dbReference type="Proteomes" id="UP001278050">
    <property type="component" value="Unassembled WGS sequence"/>
</dbReference>